<dbReference type="InterPro" id="IPR001647">
    <property type="entry name" value="HTH_TetR"/>
</dbReference>
<evidence type="ECO:0000256" key="1">
    <source>
        <dbReference type="ARBA" id="ARBA00023125"/>
    </source>
</evidence>
<keyword evidence="1 2" id="KW-0238">DNA-binding</keyword>
<evidence type="ECO:0000313" key="4">
    <source>
        <dbReference type="EMBL" id="GAA2532518.1"/>
    </source>
</evidence>
<evidence type="ECO:0000313" key="5">
    <source>
        <dbReference type="Proteomes" id="UP001501095"/>
    </source>
</evidence>
<dbReference type="Pfam" id="PF00440">
    <property type="entry name" value="TetR_N"/>
    <property type="match status" value="1"/>
</dbReference>
<dbReference type="Gene3D" id="1.10.357.10">
    <property type="entry name" value="Tetracycline Repressor, domain 2"/>
    <property type="match status" value="1"/>
</dbReference>
<feature type="domain" description="HTH tetR-type" evidence="3">
    <location>
        <begin position="15"/>
        <end position="75"/>
    </location>
</feature>
<dbReference type="InterPro" id="IPR023772">
    <property type="entry name" value="DNA-bd_HTH_TetR-type_CS"/>
</dbReference>
<sequence>MPQPETTRKRTRDPEAKRTAILDAARATFAELGYERATIREIAKRAGVANGLVTLYFSSKENLFIAAAAPQQIVQNVVGDLEGLPRRVASSFIQQMESGELAESFTALLRSSTSDRSVARELQRAMREQSITAYRQVSSDDDAEAKVEMIVAVLNGVALGRYVLADGLLAAMSPEEVIDRTTELLRTVVLG</sequence>
<dbReference type="PROSITE" id="PS50977">
    <property type="entry name" value="HTH_TETR_2"/>
    <property type="match status" value="1"/>
</dbReference>
<keyword evidence="5" id="KW-1185">Reference proteome</keyword>
<evidence type="ECO:0000256" key="2">
    <source>
        <dbReference type="PROSITE-ProRule" id="PRU00335"/>
    </source>
</evidence>
<reference evidence="5" key="1">
    <citation type="journal article" date="2019" name="Int. J. Syst. Evol. Microbiol.">
        <title>The Global Catalogue of Microorganisms (GCM) 10K type strain sequencing project: providing services to taxonomists for standard genome sequencing and annotation.</title>
        <authorList>
            <consortium name="The Broad Institute Genomics Platform"/>
            <consortium name="The Broad Institute Genome Sequencing Center for Infectious Disease"/>
            <person name="Wu L."/>
            <person name="Ma J."/>
        </authorList>
    </citation>
    <scope>NUCLEOTIDE SEQUENCE [LARGE SCALE GENOMIC DNA]</scope>
    <source>
        <strain evidence="5">JCM 6924</strain>
    </source>
</reference>
<dbReference type="Proteomes" id="UP001501095">
    <property type="component" value="Unassembled WGS sequence"/>
</dbReference>
<name>A0ABP6B203_9ACTN</name>
<dbReference type="Pfam" id="PF17920">
    <property type="entry name" value="TetR_C_16"/>
    <property type="match status" value="1"/>
</dbReference>
<organism evidence="4 5">
    <name type="scientific">Streptomyces levis</name>
    <dbReference type="NCBI Taxonomy" id="285566"/>
    <lineage>
        <taxon>Bacteria</taxon>
        <taxon>Bacillati</taxon>
        <taxon>Actinomycetota</taxon>
        <taxon>Actinomycetes</taxon>
        <taxon>Kitasatosporales</taxon>
        <taxon>Streptomycetaceae</taxon>
        <taxon>Streptomyces</taxon>
    </lineage>
</organism>
<dbReference type="InterPro" id="IPR041678">
    <property type="entry name" value="TetR_C_16"/>
</dbReference>
<dbReference type="EMBL" id="BAAATM010000009">
    <property type="protein sequence ID" value="GAA2532518.1"/>
    <property type="molecule type" value="Genomic_DNA"/>
</dbReference>
<dbReference type="SUPFAM" id="SSF46689">
    <property type="entry name" value="Homeodomain-like"/>
    <property type="match status" value="1"/>
</dbReference>
<proteinExistence type="predicted"/>
<gene>
    <name evidence="4" type="ORF">GCM10010423_30220</name>
</gene>
<dbReference type="InterPro" id="IPR036271">
    <property type="entry name" value="Tet_transcr_reg_TetR-rel_C_sf"/>
</dbReference>
<dbReference type="PROSITE" id="PS01081">
    <property type="entry name" value="HTH_TETR_1"/>
    <property type="match status" value="1"/>
</dbReference>
<dbReference type="PANTHER" id="PTHR30055:SF226">
    <property type="entry name" value="HTH-TYPE TRANSCRIPTIONAL REGULATOR PKSA"/>
    <property type="match status" value="1"/>
</dbReference>
<dbReference type="InterPro" id="IPR009057">
    <property type="entry name" value="Homeodomain-like_sf"/>
</dbReference>
<protein>
    <submittedName>
        <fullName evidence="4">TetR family transcriptional regulator</fullName>
    </submittedName>
</protein>
<dbReference type="PANTHER" id="PTHR30055">
    <property type="entry name" value="HTH-TYPE TRANSCRIPTIONAL REGULATOR RUTR"/>
    <property type="match status" value="1"/>
</dbReference>
<dbReference type="RefSeq" id="WP_344536964.1">
    <property type="nucleotide sequence ID" value="NZ_BAAATM010000009.1"/>
</dbReference>
<dbReference type="Gene3D" id="1.10.10.60">
    <property type="entry name" value="Homeodomain-like"/>
    <property type="match status" value="1"/>
</dbReference>
<comment type="caution">
    <text evidence="4">The sequence shown here is derived from an EMBL/GenBank/DDBJ whole genome shotgun (WGS) entry which is preliminary data.</text>
</comment>
<feature type="DNA-binding region" description="H-T-H motif" evidence="2">
    <location>
        <begin position="38"/>
        <end position="57"/>
    </location>
</feature>
<dbReference type="InterPro" id="IPR050109">
    <property type="entry name" value="HTH-type_TetR-like_transc_reg"/>
</dbReference>
<evidence type="ECO:0000259" key="3">
    <source>
        <dbReference type="PROSITE" id="PS50977"/>
    </source>
</evidence>
<dbReference type="PRINTS" id="PR00455">
    <property type="entry name" value="HTHTETR"/>
</dbReference>
<dbReference type="SUPFAM" id="SSF48498">
    <property type="entry name" value="Tetracyclin repressor-like, C-terminal domain"/>
    <property type="match status" value="1"/>
</dbReference>
<accession>A0ABP6B203</accession>